<sequence>MLKLCLLAITVFTLHSAGGDTDRTSSDNPPSIHARAVSMARALAARVNLEEGQYVKVKQLNEQMLNEVEGLKNEYAADQATLDLHLAATQTRYNAALLELLRPAQLSLYQQARSSMTALINPTK</sequence>
<keyword evidence="1" id="KW-0175">Coiled coil</keyword>
<accession>A0A243WHT1</accession>
<gene>
    <name evidence="2" type="ORF">BXP70_07265</name>
</gene>
<keyword evidence="3" id="KW-1185">Reference proteome</keyword>
<name>A0A243WHT1_9BACT</name>
<evidence type="ECO:0000313" key="3">
    <source>
        <dbReference type="Proteomes" id="UP000194873"/>
    </source>
</evidence>
<protein>
    <submittedName>
        <fullName evidence="2">Uncharacterized protein</fullName>
    </submittedName>
</protein>
<reference evidence="2 3" key="1">
    <citation type="submission" date="2017-01" db="EMBL/GenBank/DDBJ databases">
        <title>A new Hymenobacter.</title>
        <authorList>
            <person name="Liang Y."/>
            <person name="Feng F."/>
        </authorList>
    </citation>
    <scope>NUCLEOTIDE SEQUENCE [LARGE SCALE GENOMIC DNA]</scope>
    <source>
        <strain evidence="2">MIMBbqt21</strain>
    </source>
</reference>
<feature type="coiled-coil region" evidence="1">
    <location>
        <begin position="54"/>
        <end position="81"/>
    </location>
</feature>
<dbReference type="OrthoDB" id="882534at2"/>
<evidence type="ECO:0000256" key="1">
    <source>
        <dbReference type="SAM" id="Coils"/>
    </source>
</evidence>
<comment type="caution">
    <text evidence="2">The sequence shown here is derived from an EMBL/GenBank/DDBJ whole genome shotgun (WGS) entry which is preliminary data.</text>
</comment>
<proteinExistence type="predicted"/>
<dbReference type="EMBL" id="MTSE01000003">
    <property type="protein sequence ID" value="OUJ74569.1"/>
    <property type="molecule type" value="Genomic_DNA"/>
</dbReference>
<dbReference type="Proteomes" id="UP000194873">
    <property type="component" value="Unassembled WGS sequence"/>
</dbReference>
<organism evidence="2 3">
    <name type="scientific">Hymenobacter crusticola</name>
    <dbReference type="NCBI Taxonomy" id="1770526"/>
    <lineage>
        <taxon>Bacteria</taxon>
        <taxon>Pseudomonadati</taxon>
        <taxon>Bacteroidota</taxon>
        <taxon>Cytophagia</taxon>
        <taxon>Cytophagales</taxon>
        <taxon>Hymenobacteraceae</taxon>
        <taxon>Hymenobacter</taxon>
    </lineage>
</organism>
<evidence type="ECO:0000313" key="2">
    <source>
        <dbReference type="EMBL" id="OUJ74569.1"/>
    </source>
</evidence>
<dbReference type="AlphaFoldDB" id="A0A243WHT1"/>
<dbReference type="RefSeq" id="WP_086593367.1">
    <property type="nucleotide sequence ID" value="NZ_MTSE01000003.1"/>
</dbReference>